<evidence type="ECO:0000313" key="2">
    <source>
        <dbReference type="EMBL" id="DAD92776.1"/>
    </source>
</evidence>
<dbReference type="EMBL" id="BK015143">
    <property type="protein sequence ID" value="DAD92776.1"/>
    <property type="molecule type" value="Genomic_DNA"/>
</dbReference>
<organism evidence="2">
    <name type="scientific">Siphoviridae sp. ctPZa1</name>
    <dbReference type="NCBI Taxonomy" id="2826323"/>
    <lineage>
        <taxon>Viruses</taxon>
        <taxon>Duplodnaviria</taxon>
        <taxon>Heunggongvirae</taxon>
        <taxon>Uroviricota</taxon>
        <taxon>Caudoviricetes</taxon>
    </lineage>
</organism>
<name>A0A8S5NF04_9CAUD</name>
<proteinExistence type="predicted"/>
<accession>A0A8S5NF04</accession>
<feature type="compositionally biased region" description="Polar residues" evidence="1">
    <location>
        <begin position="10"/>
        <end position="31"/>
    </location>
</feature>
<evidence type="ECO:0000256" key="1">
    <source>
        <dbReference type="SAM" id="MobiDB-lite"/>
    </source>
</evidence>
<sequence length="31" mass="3471">MHKSKKDTTAGKQNSVQKKNLLNHYNTGGNK</sequence>
<feature type="region of interest" description="Disordered" evidence="1">
    <location>
        <begin position="1"/>
        <end position="31"/>
    </location>
</feature>
<protein>
    <submittedName>
        <fullName evidence="2">Uncharacterized protein</fullName>
    </submittedName>
</protein>
<reference evidence="2" key="1">
    <citation type="journal article" date="2021" name="Proc. Natl. Acad. Sci. U.S.A.">
        <title>A Catalog of Tens of Thousands of Viruses from Human Metagenomes Reveals Hidden Associations with Chronic Diseases.</title>
        <authorList>
            <person name="Tisza M.J."/>
            <person name="Buck C.B."/>
        </authorList>
    </citation>
    <scope>NUCLEOTIDE SEQUENCE</scope>
    <source>
        <strain evidence="2">CtPZa1</strain>
    </source>
</reference>